<gene>
    <name evidence="2" type="ORF">ACI2L5_51620</name>
</gene>
<comment type="caution">
    <text evidence="2">The sequence shown here is derived from an EMBL/GenBank/DDBJ whole genome shotgun (WGS) entry which is preliminary data.</text>
</comment>
<dbReference type="SUPFAM" id="SSF47413">
    <property type="entry name" value="lambda repressor-like DNA-binding domains"/>
    <property type="match status" value="1"/>
</dbReference>
<reference evidence="2 3" key="1">
    <citation type="submission" date="2024-11" db="EMBL/GenBank/DDBJ databases">
        <title>The Natural Products Discovery Center: Release of the First 8490 Sequenced Strains for Exploring Actinobacteria Biosynthetic Diversity.</title>
        <authorList>
            <person name="Kalkreuter E."/>
            <person name="Kautsar S.A."/>
            <person name="Yang D."/>
            <person name="Bader C.D."/>
            <person name="Teijaro C.N."/>
            <person name="Fluegel L."/>
            <person name="Davis C.M."/>
            <person name="Simpson J.R."/>
            <person name="Lauterbach L."/>
            <person name="Steele A.D."/>
            <person name="Gui C."/>
            <person name="Meng S."/>
            <person name="Li G."/>
            <person name="Viehrig K."/>
            <person name="Ye F."/>
            <person name="Su P."/>
            <person name="Kiefer A.F."/>
            <person name="Nichols A."/>
            <person name="Cepeda A.J."/>
            <person name="Yan W."/>
            <person name="Fan B."/>
            <person name="Jiang Y."/>
            <person name="Adhikari A."/>
            <person name="Zheng C.-J."/>
            <person name="Schuster L."/>
            <person name="Cowan T.M."/>
            <person name="Smanski M.J."/>
            <person name="Chevrette M.G."/>
            <person name="De Carvalho L.P.S."/>
            <person name="Shen B."/>
        </authorList>
    </citation>
    <scope>NUCLEOTIDE SEQUENCE [LARGE SCALE GENOMIC DNA]</scope>
    <source>
        <strain evidence="2 3">NPDC020863</strain>
    </source>
</reference>
<dbReference type="Gene3D" id="1.10.260.40">
    <property type="entry name" value="lambda repressor-like DNA-binding domains"/>
    <property type="match status" value="1"/>
</dbReference>
<accession>A0ABW8M550</accession>
<evidence type="ECO:0000256" key="1">
    <source>
        <dbReference type="SAM" id="MobiDB-lite"/>
    </source>
</evidence>
<protein>
    <submittedName>
        <fullName evidence="2">Helix-turn-helix domain-containing protein</fullName>
    </submittedName>
</protein>
<name>A0ABW8M550_9ACTN</name>
<dbReference type="EMBL" id="JBJDQH010000070">
    <property type="protein sequence ID" value="MFK4273241.1"/>
    <property type="molecule type" value="Genomic_DNA"/>
</dbReference>
<dbReference type="RefSeq" id="WP_404749228.1">
    <property type="nucleotide sequence ID" value="NZ_JBJDQH010000070.1"/>
</dbReference>
<dbReference type="InterPro" id="IPR010982">
    <property type="entry name" value="Lambda_DNA-bd_dom_sf"/>
</dbReference>
<dbReference type="Proteomes" id="UP001620295">
    <property type="component" value="Unassembled WGS sequence"/>
</dbReference>
<evidence type="ECO:0000313" key="3">
    <source>
        <dbReference type="Proteomes" id="UP001620295"/>
    </source>
</evidence>
<dbReference type="Pfam" id="PF13560">
    <property type="entry name" value="HTH_31"/>
    <property type="match status" value="1"/>
</dbReference>
<feature type="region of interest" description="Disordered" evidence="1">
    <location>
        <begin position="1"/>
        <end position="31"/>
    </location>
</feature>
<organism evidence="2 3">
    <name type="scientific">Streptomyces milbemycinicus</name>
    <dbReference type="NCBI Taxonomy" id="476552"/>
    <lineage>
        <taxon>Bacteria</taxon>
        <taxon>Bacillati</taxon>
        <taxon>Actinomycetota</taxon>
        <taxon>Actinomycetes</taxon>
        <taxon>Kitasatosporales</taxon>
        <taxon>Streptomycetaceae</taxon>
        <taxon>Streptomyces</taxon>
    </lineage>
</organism>
<feature type="compositionally biased region" description="Polar residues" evidence="1">
    <location>
        <begin position="1"/>
        <end position="15"/>
    </location>
</feature>
<sequence>MPDNTNTPHVPTTFGQRVRKRRERNGQTRPVVGGLIGRSAEWVKAIETGRLGVPRLPLLLRLAD</sequence>
<evidence type="ECO:0000313" key="2">
    <source>
        <dbReference type="EMBL" id="MFK4273241.1"/>
    </source>
</evidence>
<keyword evidence="3" id="KW-1185">Reference proteome</keyword>
<feature type="non-terminal residue" evidence="2">
    <location>
        <position position="64"/>
    </location>
</feature>
<proteinExistence type="predicted"/>